<feature type="compositionally biased region" description="Basic and acidic residues" evidence="1">
    <location>
        <begin position="42"/>
        <end position="51"/>
    </location>
</feature>
<evidence type="ECO:0000256" key="1">
    <source>
        <dbReference type="SAM" id="MobiDB-lite"/>
    </source>
</evidence>
<accession>A0A4S2N0J8</accession>
<feature type="compositionally biased region" description="Basic and acidic residues" evidence="1">
    <location>
        <begin position="14"/>
        <end position="29"/>
    </location>
</feature>
<dbReference type="GO" id="GO:0003676">
    <property type="term" value="F:nucleic acid binding"/>
    <property type="evidence" value="ECO:0007669"/>
    <property type="project" value="InterPro"/>
</dbReference>
<evidence type="ECO:0000259" key="2">
    <source>
        <dbReference type="Pfam" id="PF13902"/>
    </source>
</evidence>
<dbReference type="InParanoid" id="A0A4S2N0J8"/>
<dbReference type="SUPFAM" id="SSF82708">
    <property type="entry name" value="R3H domain"/>
    <property type="match status" value="1"/>
</dbReference>
<dbReference type="AlphaFoldDB" id="A0A4S2N0J8"/>
<feature type="domain" description="R3H-associated N-terminal" evidence="2">
    <location>
        <begin position="86"/>
        <end position="140"/>
    </location>
</feature>
<protein>
    <recommendedName>
        <fullName evidence="2">R3H-associated N-terminal domain-containing protein</fullName>
    </recommendedName>
</protein>
<organism evidence="3 4">
    <name type="scientific">Ascodesmis nigricans</name>
    <dbReference type="NCBI Taxonomy" id="341454"/>
    <lineage>
        <taxon>Eukaryota</taxon>
        <taxon>Fungi</taxon>
        <taxon>Dikarya</taxon>
        <taxon>Ascomycota</taxon>
        <taxon>Pezizomycotina</taxon>
        <taxon>Pezizomycetes</taxon>
        <taxon>Pezizales</taxon>
        <taxon>Ascodesmidaceae</taxon>
        <taxon>Ascodesmis</taxon>
    </lineage>
</organism>
<dbReference type="EMBL" id="ML220115">
    <property type="protein sequence ID" value="TGZ82618.1"/>
    <property type="molecule type" value="Genomic_DNA"/>
</dbReference>
<dbReference type="PANTHER" id="PTHR32019">
    <property type="entry name" value="R3H DOMAIN-CONTAINING PROTEIN 4"/>
    <property type="match status" value="1"/>
</dbReference>
<dbReference type="InterPro" id="IPR039629">
    <property type="entry name" value="R3HDM4"/>
</dbReference>
<evidence type="ECO:0000313" key="4">
    <source>
        <dbReference type="Proteomes" id="UP000298138"/>
    </source>
</evidence>
<sequence>MAIPDSPARVQSPVREDMVQTGDTAEHRIRATSPPATPQRIRAREEPREQQPRVQLTIPLDATSFDDDDDDDREGREKLRVKKKKKVLRRDSLDRREALLRGKEGSRRRRRWDNAHFTLHPHYSPPAAVDWIPAPHYNLTPPVPYQYAALYDHPELIRRREEAAAKAREAKTIPAAVPRRLKDRVKKAHGAVGLVEALEREVRRFVFGEEDEDGDHGEHELNYGQAETEDGVLVMQEDVSVDDDSSDEEIVFVSKRERGHKRPSVSKSQTKELDPEKGWIQRLVFEGAVEESFARWIVHTIAGYYGLTSWSVSSTAVGVPEKDMKGGREMRYSFVGMRPWEKVLDRRPLYLQL</sequence>
<proteinExistence type="predicted"/>
<gene>
    <name evidence="3" type="ORF">EX30DRAFT_370676</name>
</gene>
<dbReference type="InterPro" id="IPR025952">
    <property type="entry name" value="R3H-assoc_dom"/>
</dbReference>
<name>A0A4S2N0J8_9PEZI</name>
<evidence type="ECO:0000313" key="3">
    <source>
        <dbReference type="EMBL" id="TGZ82618.1"/>
    </source>
</evidence>
<dbReference type="OrthoDB" id="10256743at2759"/>
<dbReference type="Proteomes" id="UP000298138">
    <property type="component" value="Unassembled WGS sequence"/>
</dbReference>
<dbReference type="PANTHER" id="PTHR32019:SF2">
    <property type="entry name" value="R3H DOMAIN-CONTAINING PROTEIN 4"/>
    <property type="match status" value="1"/>
</dbReference>
<reference evidence="3 4" key="1">
    <citation type="submission" date="2019-04" db="EMBL/GenBank/DDBJ databases">
        <title>Comparative genomics and transcriptomics to analyze fruiting body development in filamentous ascomycetes.</title>
        <authorList>
            <consortium name="DOE Joint Genome Institute"/>
            <person name="Lutkenhaus R."/>
            <person name="Traeger S."/>
            <person name="Breuer J."/>
            <person name="Kuo A."/>
            <person name="Lipzen A."/>
            <person name="Pangilinan J."/>
            <person name="Dilworth D."/>
            <person name="Sandor L."/>
            <person name="Poggeler S."/>
            <person name="Barry K."/>
            <person name="Grigoriev I.V."/>
            <person name="Nowrousian M."/>
        </authorList>
    </citation>
    <scope>NUCLEOTIDE SEQUENCE [LARGE SCALE GENOMIC DNA]</scope>
    <source>
        <strain evidence="3 4">CBS 389.68</strain>
    </source>
</reference>
<keyword evidence="4" id="KW-1185">Reference proteome</keyword>
<dbReference type="Pfam" id="PF13902">
    <property type="entry name" value="R3H-assoc"/>
    <property type="match status" value="1"/>
</dbReference>
<dbReference type="InterPro" id="IPR036867">
    <property type="entry name" value="R3H_dom_sf"/>
</dbReference>
<feature type="region of interest" description="Disordered" evidence="1">
    <location>
        <begin position="1"/>
        <end position="78"/>
    </location>
</feature>